<evidence type="ECO:0000313" key="4">
    <source>
        <dbReference type="EMBL" id="AOZ04448.1"/>
    </source>
</evidence>
<organism evidence="4 5">
    <name type="scientific">Cupriavidus malaysiensis</name>
    <dbReference type="NCBI Taxonomy" id="367825"/>
    <lineage>
        <taxon>Bacteria</taxon>
        <taxon>Pseudomonadati</taxon>
        <taxon>Pseudomonadota</taxon>
        <taxon>Betaproteobacteria</taxon>
        <taxon>Burkholderiales</taxon>
        <taxon>Burkholderiaceae</taxon>
        <taxon>Cupriavidus</taxon>
    </lineage>
</organism>
<dbReference type="InterPro" id="IPR050832">
    <property type="entry name" value="Bact_Acetyltransf"/>
</dbReference>
<reference evidence="4 5" key="1">
    <citation type="submission" date="2016-10" db="EMBL/GenBank/DDBJ databases">
        <title>Complete genome sequences of three Cupriavidus strains isolated from various Malaysian environments.</title>
        <authorList>
            <person name="Abdullah A.A.-A."/>
            <person name="Shafie N.A.H."/>
            <person name="Lau N.S."/>
        </authorList>
    </citation>
    <scope>NUCLEOTIDE SEQUENCE [LARGE SCALE GENOMIC DNA]</scope>
    <source>
        <strain evidence="4 5">USMAA1020</strain>
    </source>
</reference>
<dbReference type="EMBL" id="CP017754">
    <property type="protein sequence ID" value="AOZ04448.1"/>
    <property type="molecule type" value="Genomic_DNA"/>
</dbReference>
<dbReference type="CDD" id="cd04301">
    <property type="entry name" value="NAT_SF"/>
    <property type="match status" value="1"/>
</dbReference>
<keyword evidence="2" id="KW-0012">Acyltransferase</keyword>
<dbReference type="Gene3D" id="3.40.630.30">
    <property type="match status" value="1"/>
</dbReference>
<evidence type="ECO:0000256" key="1">
    <source>
        <dbReference type="ARBA" id="ARBA00022679"/>
    </source>
</evidence>
<keyword evidence="1" id="KW-0808">Transferase</keyword>
<dbReference type="Pfam" id="PF00583">
    <property type="entry name" value="Acetyltransf_1"/>
    <property type="match status" value="1"/>
</dbReference>
<evidence type="ECO:0000259" key="3">
    <source>
        <dbReference type="PROSITE" id="PS51186"/>
    </source>
</evidence>
<dbReference type="InterPro" id="IPR000182">
    <property type="entry name" value="GNAT_dom"/>
</dbReference>
<dbReference type="Proteomes" id="UP000177515">
    <property type="component" value="Chromosome 1"/>
</dbReference>
<dbReference type="RefSeq" id="WP_071010283.1">
    <property type="nucleotide sequence ID" value="NZ_CP017754.1"/>
</dbReference>
<name>A0ABN4TGJ1_9BURK</name>
<proteinExistence type="predicted"/>
<evidence type="ECO:0000256" key="2">
    <source>
        <dbReference type="ARBA" id="ARBA00023315"/>
    </source>
</evidence>
<feature type="domain" description="N-acetyltransferase" evidence="3">
    <location>
        <begin position="15"/>
        <end position="155"/>
    </location>
</feature>
<protein>
    <submittedName>
        <fullName evidence="4">GNAT family N-acetyltransferase</fullName>
    </submittedName>
</protein>
<dbReference type="PANTHER" id="PTHR43877:SF2">
    <property type="entry name" value="AMINOALKYLPHOSPHONATE N-ACETYLTRANSFERASE-RELATED"/>
    <property type="match status" value="1"/>
</dbReference>
<dbReference type="PROSITE" id="PS51186">
    <property type="entry name" value="GNAT"/>
    <property type="match status" value="1"/>
</dbReference>
<sequence length="155" mass="17247">MNAAAQPVRDLPEADGIRYVDDEAGVRACFALMQQLRPHLESADELVSRWQRQRAAGYRLLALWQDGRPVALAGFRLQDNLVHGVHFYVDDLVTDGALRSGGYGERMMARLKQEAAALGCAKLVLDTPLTNVLGHRFYYRNGLLASALRFYTALA</sequence>
<dbReference type="SUPFAM" id="SSF55729">
    <property type="entry name" value="Acyl-CoA N-acyltransferases (Nat)"/>
    <property type="match status" value="1"/>
</dbReference>
<evidence type="ECO:0000313" key="5">
    <source>
        <dbReference type="Proteomes" id="UP000177515"/>
    </source>
</evidence>
<dbReference type="InterPro" id="IPR016181">
    <property type="entry name" value="Acyl_CoA_acyltransferase"/>
</dbReference>
<accession>A0ABN4TGJ1</accession>
<keyword evidence="5" id="KW-1185">Reference proteome</keyword>
<gene>
    <name evidence="4" type="ORF">BKK80_00300</name>
</gene>
<dbReference type="PANTHER" id="PTHR43877">
    <property type="entry name" value="AMINOALKYLPHOSPHONATE N-ACETYLTRANSFERASE-RELATED-RELATED"/>
    <property type="match status" value="1"/>
</dbReference>